<keyword evidence="3" id="KW-1185">Reference proteome</keyword>
<evidence type="ECO:0000256" key="1">
    <source>
        <dbReference type="SAM" id="MobiDB-lite"/>
    </source>
</evidence>
<reference evidence="4" key="2">
    <citation type="submission" date="2020-10" db="UniProtKB">
        <authorList>
            <consortium name="WormBaseParasite"/>
        </authorList>
    </citation>
    <scope>IDENTIFICATION</scope>
</reference>
<feature type="compositionally biased region" description="Basic and acidic residues" evidence="1">
    <location>
        <begin position="355"/>
        <end position="366"/>
    </location>
</feature>
<dbReference type="InterPro" id="IPR008974">
    <property type="entry name" value="TRAF-like"/>
</dbReference>
<reference evidence="3" key="1">
    <citation type="journal article" date="2013" name="Genetics">
        <title>The draft genome and transcriptome of Panagrellus redivivus are shaped by the harsh demands of a free-living lifestyle.</title>
        <authorList>
            <person name="Srinivasan J."/>
            <person name="Dillman A.R."/>
            <person name="Macchietto M.G."/>
            <person name="Heikkinen L."/>
            <person name="Lakso M."/>
            <person name="Fracchia K.M."/>
            <person name="Antoshechkin I."/>
            <person name="Mortazavi A."/>
            <person name="Wong G."/>
            <person name="Sternberg P.W."/>
        </authorList>
    </citation>
    <scope>NUCLEOTIDE SEQUENCE [LARGE SCALE GENOMIC DNA]</scope>
    <source>
        <strain evidence="3">MT8872</strain>
    </source>
</reference>
<dbReference type="Gene3D" id="2.60.210.10">
    <property type="entry name" value="Apoptosis, Tumor Necrosis Factor Receptor Associated Protein 2, Chain A"/>
    <property type="match status" value="1"/>
</dbReference>
<organism evidence="3 4">
    <name type="scientific">Panagrellus redivivus</name>
    <name type="common">Microworm</name>
    <dbReference type="NCBI Taxonomy" id="6233"/>
    <lineage>
        <taxon>Eukaryota</taxon>
        <taxon>Metazoa</taxon>
        <taxon>Ecdysozoa</taxon>
        <taxon>Nematoda</taxon>
        <taxon>Chromadorea</taxon>
        <taxon>Rhabditida</taxon>
        <taxon>Tylenchina</taxon>
        <taxon>Panagrolaimomorpha</taxon>
        <taxon>Panagrolaimoidea</taxon>
        <taxon>Panagrolaimidae</taxon>
        <taxon>Panagrellus</taxon>
    </lineage>
</organism>
<dbReference type="PANTHER" id="PTHR24413">
    <property type="entry name" value="SPECKLE-TYPE POZ PROTEIN"/>
    <property type="match status" value="1"/>
</dbReference>
<dbReference type="Pfam" id="PF00651">
    <property type="entry name" value="BTB"/>
    <property type="match status" value="1"/>
</dbReference>
<sequence length="372" mass="42892">MMEDMLPLACNSSMSRNTESFAITEVKTVKHTHTWIVKGFSQCDCRYLETVPNISDVDVNKHLFRVRLHPQGNKDSNKDFCFFQVFSQSNLKYKAKFTVSNRAGEEIPATVYSGQQQLNGYFEYIRREQLLNHIVPHDEIKLVLNLIIVQDTMTRSLSTDPSNLPPKDTSLDTLSKNFGDHLMDNKFTDFTIRCRGDCPPIRCHRFILWSRSPVFKATLADHTDEYIRSEVVYDDIEYQDMKHFIHYIYTGKAPHLKTLNVAIEMLKLADRFDVADLKDLAEQSVRNCLSVENVCEILQVAEMHQTLNLKKECMRYLINNAPEVLGTSGWVSLSTRHADIVTEIMKKMTANNGVSDDHPPAKRARYEPNYID</sequence>
<protein>
    <submittedName>
        <fullName evidence="4">BTB domain-containing protein</fullName>
    </submittedName>
</protein>
<name>A0A7E4W683_PANRE</name>
<dbReference type="CDD" id="cd00121">
    <property type="entry name" value="MATH"/>
    <property type="match status" value="1"/>
</dbReference>
<accession>A0A7E4W683</accession>
<dbReference type="SMART" id="SM00225">
    <property type="entry name" value="BTB"/>
    <property type="match status" value="1"/>
</dbReference>
<proteinExistence type="predicted"/>
<dbReference type="Gene3D" id="3.30.710.10">
    <property type="entry name" value="Potassium Channel Kv1.1, Chain A"/>
    <property type="match status" value="1"/>
</dbReference>
<evidence type="ECO:0000259" key="2">
    <source>
        <dbReference type="PROSITE" id="PS50097"/>
    </source>
</evidence>
<dbReference type="InterPro" id="IPR000210">
    <property type="entry name" value="BTB/POZ_dom"/>
</dbReference>
<dbReference type="InterPro" id="IPR011333">
    <property type="entry name" value="SKP1/BTB/POZ_sf"/>
</dbReference>
<dbReference type="PROSITE" id="PS50097">
    <property type="entry name" value="BTB"/>
    <property type="match status" value="1"/>
</dbReference>
<dbReference type="WBParaSite" id="Pan_g7567.t1">
    <property type="protein sequence ID" value="Pan_g7567.t1"/>
    <property type="gene ID" value="Pan_g7567"/>
</dbReference>
<feature type="region of interest" description="Disordered" evidence="1">
    <location>
        <begin position="351"/>
        <end position="372"/>
    </location>
</feature>
<dbReference type="Proteomes" id="UP000492821">
    <property type="component" value="Unassembled WGS sequence"/>
</dbReference>
<feature type="domain" description="BTB" evidence="2">
    <location>
        <begin position="188"/>
        <end position="252"/>
    </location>
</feature>
<dbReference type="GO" id="GO:0030163">
    <property type="term" value="P:protein catabolic process"/>
    <property type="evidence" value="ECO:0007669"/>
    <property type="project" value="UniProtKB-ARBA"/>
</dbReference>
<dbReference type="SUPFAM" id="SSF54695">
    <property type="entry name" value="POZ domain"/>
    <property type="match status" value="1"/>
</dbReference>
<evidence type="ECO:0000313" key="4">
    <source>
        <dbReference type="WBParaSite" id="Pan_g7567.t1"/>
    </source>
</evidence>
<evidence type="ECO:0000313" key="3">
    <source>
        <dbReference type="Proteomes" id="UP000492821"/>
    </source>
</evidence>
<dbReference type="InterPro" id="IPR002083">
    <property type="entry name" value="MATH/TRAF_dom"/>
</dbReference>
<dbReference type="AlphaFoldDB" id="A0A7E4W683"/>
<dbReference type="Gene3D" id="1.25.40.420">
    <property type="match status" value="1"/>
</dbReference>
<dbReference type="SUPFAM" id="SSF49599">
    <property type="entry name" value="TRAF domain-like"/>
    <property type="match status" value="1"/>
</dbReference>